<sequence>MPERCVVYGCNNTASTTKGISLYRIPYCDDTRHIAKSRRKKWVSFIQRKRDKWQPSVSSVVCSQHFTEDCFEYGSDTVEKYKFPKLKHDEIGITAVPSLLPKATTLESERSLRMERRGKITFEEGVHTTTEDSQPSSSTNIAFMEERPSNIEESQPSTSKNIRGACSNCDALLKRNRQLKTNWLSAKHKLDAYRKEMESHSGNEDIPPIKKMRAHDFSSPTVTSDDEDVYSSDVGLPAADDVYEEETEESTETEAEDETIPQHKKIFLDDSNLRREPKFIVFFTQLLALFKLCPSCKFDHPLVEVQENGTMAEVTTTCASVWQDNQVV</sequence>
<evidence type="ECO:0000256" key="2">
    <source>
        <dbReference type="ARBA" id="ARBA00022771"/>
    </source>
</evidence>
<accession>A0A6S7FRP4</accession>
<dbReference type="SMART" id="SM00980">
    <property type="entry name" value="THAP"/>
    <property type="match status" value="1"/>
</dbReference>
<dbReference type="InterPro" id="IPR006612">
    <property type="entry name" value="THAP_Znf"/>
</dbReference>
<proteinExistence type="predicted"/>
<dbReference type="SUPFAM" id="SSF57716">
    <property type="entry name" value="Glucocorticoid receptor-like (DNA-binding domain)"/>
    <property type="match status" value="1"/>
</dbReference>
<evidence type="ECO:0000256" key="3">
    <source>
        <dbReference type="ARBA" id="ARBA00022833"/>
    </source>
</evidence>
<name>A0A6S7FRP4_PARCT</name>
<reference evidence="5" key="1">
    <citation type="submission" date="2020-04" db="EMBL/GenBank/DDBJ databases">
        <authorList>
            <person name="Alioto T."/>
            <person name="Alioto T."/>
            <person name="Gomez Garrido J."/>
        </authorList>
    </citation>
    <scope>NUCLEOTIDE SEQUENCE</scope>
    <source>
        <strain evidence="5">A484AB</strain>
    </source>
</reference>
<dbReference type="Proteomes" id="UP001152795">
    <property type="component" value="Unassembled WGS sequence"/>
</dbReference>
<dbReference type="PROSITE" id="PS50950">
    <property type="entry name" value="ZF_THAP"/>
    <property type="match status" value="1"/>
</dbReference>
<protein>
    <submittedName>
        <fullName evidence="5">52 kDa repressor of the inhibitor of the kinase</fullName>
    </submittedName>
</protein>
<gene>
    <name evidence="5" type="ORF">PACLA_8A031208</name>
</gene>
<dbReference type="PANTHER" id="PTHR46927:SF3">
    <property type="entry name" value="THAP-TYPE DOMAIN-CONTAINING PROTEIN"/>
    <property type="match status" value="1"/>
</dbReference>
<dbReference type="GO" id="GO:0003677">
    <property type="term" value="F:DNA binding"/>
    <property type="evidence" value="ECO:0007669"/>
    <property type="project" value="UniProtKB-UniRule"/>
</dbReference>
<dbReference type="Pfam" id="PF05485">
    <property type="entry name" value="THAP"/>
    <property type="match status" value="1"/>
</dbReference>
<dbReference type="AlphaFoldDB" id="A0A6S7FRP4"/>
<dbReference type="GO" id="GO:0008270">
    <property type="term" value="F:zinc ion binding"/>
    <property type="evidence" value="ECO:0007669"/>
    <property type="project" value="UniProtKB-KW"/>
</dbReference>
<keyword evidence="3" id="KW-0862">Zinc</keyword>
<evidence type="ECO:0000313" key="6">
    <source>
        <dbReference type="Proteomes" id="UP001152795"/>
    </source>
</evidence>
<evidence type="ECO:0000256" key="1">
    <source>
        <dbReference type="ARBA" id="ARBA00022723"/>
    </source>
</evidence>
<organism evidence="5 6">
    <name type="scientific">Paramuricea clavata</name>
    <name type="common">Red gorgonian</name>
    <name type="synonym">Violescent sea-whip</name>
    <dbReference type="NCBI Taxonomy" id="317549"/>
    <lineage>
        <taxon>Eukaryota</taxon>
        <taxon>Metazoa</taxon>
        <taxon>Cnidaria</taxon>
        <taxon>Anthozoa</taxon>
        <taxon>Octocorallia</taxon>
        <taxon>Malacalcyonacea</taxon>
        <taxon>Plexauridae</taxon>
        <taxon>Paramuricea</taxon>
    </lineage>
</organism>
<dbReference type="EMBL" id="CACRXK020000284">
    <property type="protein sequence ID" value="CAB3980367.1"/>
    <property type="molecule type" value="Genomic_DNA"/>
</dbReference>
<dbReference type="InterPro" id="IPR052224">
    <property type="entry name" value="THAP_domain_protein"/>
</dbReference>
<dbReference type="OrthoDB" id="7312725at2759"/>
<evidence type="ECO:0000313" key="5">
    <source>
        <dbReference type="EMBL" id="CAB3980367.1"/>
    </source>
</evidence>
<keyword evidence="1" id="KW-0479">Metal-binding</keyword>
<comment type="caution">
    <text evidence="5">The sequence shown here is derived from an EMBL/GenBank/DDBJ whole genome shotgun (WGS) entry which is preliminary data.</text>
</comment>
<evidence type="ECO:0000256" key="4">
    <source>
        <dbReference type="ARBA" id="ARBA00023125"/>
    </source>
</evidence>
<dbReference type="PANTHER" id="PTHR46927">
    <property type="entry name" value="AGAP005574-PA"/>
    <property type="match status" value="1"/>
</dbReference>
<keyword evidence="4" id="KW-0238">DNA-binding</keyword>
<keyword evidence="6" id="KW-1185">Reference proteome</keyword>
<keyword evidence="2" id="KW-0863">Zinc-finger</keyword>